<dbReference type="Proteomes" id="UP000241808">
    <property type="component" value="Unassembled WGS sequence"/>
</dbReference>
<dbReference type="OrthoDB" id="5573330at2"/>
<comment type="caution">
    <text evidence="8">The sequence shown here is derived from an EMBL/GenBank/DDBJ whole genome shotgun (WGS) entry which is preliminary data.</text>
</comment>
<dbReference type="Pfam" id="PF03994">
    <property type="entry name" value="DUF350"/>
    <property type="match status" value="1"/>
</dbReference>
<comment type="similarity">
    <text evidence="2">Belongs to the UPF0719 family.</text>
</comment>
<keyword evidence="9" id="KW-1185">Reference proteome</keyword>
<keyword evidence="6 7" id="KW-0472">Membrane</keyword>
<gene>
    <name evidence="8" type="ORF">C8P69_104390</name>
</gene>
<dbReference type="PANTHER" id="PTHR40043:SF1">
    <property type="entry name" value="UPF0719 INNER MEMBRANE PROTEIN YJFL"/>
    <property type="match status" value="1"/>
</dbReference>
<feature type="transmembrane region" description="Helical" evidence="7">
    <location>
        <begin position="48"/>
        <end position="68"/>
    </location>
</feature>
<proteinExistence type="inferred from homology"/>
<evidence type="ECO:0000256" key="7">
    <source>
        <dbReference type="SAM" id="Phobius"/>
    </source>
</evidence>
<dbReference type="InterPro" id="IPR007140">
    <property type="entry name" value="DUF350"/>
</dbReference>
<evidence type="ECO:0000256" key="2">
    <source>
        <dbReference type="ARBA" id="ARBA00005779"/>
    </source>
</evidence>
<dbReference type="GO" id="GO:0005886">
    <property type="term" value="C:plasma membrane"/>
    <property type="evidence" value="ECO:0007669"/>
    <property type="project" value="UniProtKB-SubCell"/>
</dbReference>
<feature type="transmembrane region" description="Helical" evidence="7">
    <location>
        <begin position="80"/>
        <end position="102"/>
    </location>
</feature>
<evidence type="ECO:0000313" key="8">
    <source>
        <dbReference type="EMBL" id="PTM57339.1"/>
    </source>
</evidence>
<evidence type="ECO:0000313" key="9">
    <source>
        <dbReference type="Proteomes" id="UP000241808"/>
    </source>
</evidence>
<protein>
    <submittedName>
        <fullName evidence="8">Putative membrane protein</fullName>
    </submittedName>
</protein>
<dbReference type="AlphaFoldDB" id="A0A2T4Z619"/>
<evidence type="ECO:0000256" key="5">
    <source>
        <dbReference type="ARBA" id="ARBA00022989"/>
    </source>
</evidence>
<feature type="transmembrane region" description="Helical" evidence="7">
    <location>
        <begin position="114"/>
        <end position="135"/>
    </location>
</feature>
<reference evidence="8 9" key="1">
    <citation type="submission" date="2018-04" db="EMBL/GenBank/DDBJ databases">
        <title>Genomic Encyclopedia of Archaeal and Bacterial Type Strains, Phase II (KMG-II): from individual species to whole genera.</title>
        <authorList>
            <person name="Goeker M."/>
        </authorList>
    </citation>
    <scope>NUCLEOTIDE SEQUENCE [LARGE SCALE GENOMIC DNA]</scope>
    <source>
        <strain evidence="8 9">DSM 25521</strain>
    </source>
</reference>
<evidence type="ECO:0000256" key="1">
    <source>
        <dbReference type="ARBA" id="ARBA00004651"/>
    </source>
</evidence>
<evidence type="ECO:0000256" key="6">
    <source>
        <dbReference type="ARBA" id="ARBA00023136"/>
    </source>
</evidence>
<dbReference type="PANTHER" id="PTHR40043">
    <property type="entry name" value="UPF0719 INNER MEMBRANE PROTEIN YJFL"/>
    <property type="match status" value="1"/>
</dbReference>
<evidence type="ECO:0000256" key="4">
    <source>
        <dbReference type="ARBA" id="ARBA00022692"/>
    </source>
</evidence>
<accession>A0A2T4Z619</accession>
<sequence>MSMSIADYLSGFPAFIAHFVLAIGYLVAYIAIYTAVTRHDELKLIRAGNIAAAIALGGSILGFAQPLASSVEHSLSIVDNALWAMVSLVIQIAVYLLIKLVFPNLNDRISNGEVGPAIIFAALSIAAGQIAAAAMST</sequence>
<keyword evidence="3" id="KW-1003">Cell membrane</keyword>
<name>A0A2T4Z619_9HYPH</name>
<organism evidence="8 9">
    <name type="scientific">Phreatobacter oligotrophus</name>
    <dbReference type="NCBI Taxonomy" id="1122261"/>
    <lineage>
        <taxon>Bacteria</taxon>
        <taxon>Pseudomonadati</taxon>
        <taxon>Pseudomonadota</taxon>
        <taxon>Alphaproteobacteria</taxon>
        <taxon>Hyphomicrobiales</taxon>
        <taxon>Phreatobacteraceae</taxon>
        <taxon>Phreatobacter</taxon>
    </lineage>
</organism>
<feature type="transmembrane region" description="Helical" evidence="7">
    <location>
        <begin position="12"/>
        <end position="36"/>
    </location>
</feature>
<evidence type="ECO:0000256" key="3">
    <source>
        <dbReference type="ARBA" id="ARBA00022475"/>
    </source>
</evidence>
<comment type="subcellular location">
    <subcellularLocation>
        <location evidence="1">Cell membrane</location>
        <topology evidence="1">Multi-pass membrane protein</topology>
    </subcellularLocation>
</comment>
<keyword evidence="4 7" id="KW-0812">Transmembrane</keyword>
<dbReference type="EMBL" id="PZZL01000004">
    <property type="protein sequence ID" value="PTM57339.1"/>
    <property type="molecule type" value="Genomic_DNA"/>
</dbReference>
<keyword evidence="5 7" id="KW-1133">Transmembrane helix</keyword>